<proteinExistence type="predicted"/>
<evidence type="ECO:0000313" key="2">
    <source>
        <dbReference type="EMBL" id="CEL62926.1"/>
    </source>
</evidence>
<gene>
    <name evidence="2" type="ORF">RSOLAG1IB_12605</name>
</gene>
<reference evidence="2 3" key="1">
    <citation type="submission" date="2014-11" db="EMBL/GenBank/DDBJ databases">
        <authorList>
            <person name="Wibberg Daniel"/>
        </authorList>
    </citation>
    <scope>NUCLEOTIDE SEQUENCE [LARGE SCALE GENOMIC DNA]</scope>
    <source>
        <strain evidence="2">Rhizoctonia solani AG1-IB 7/3/14</strain>
    </source>
</reference>
<sequence length="84" mass="9341">MLRHTSQSFNARERRLEVYTLLGGFMGMMLTPVMLLPAIFLRRAKIKDASFGGGCIGSSLGGLMHWWYPMEPLSPRQGKAAKGL</sequence>
<dbReference type="Proteomes" id="UP000059188">
    <property type="component" value="Unassembled WGS sequence"/>
</dbReference>
<keyword evidence="1" id="KW-1133">Transmembrane helix</keyword>
<accession>A0A0B7FY94</accession>
<keyword evidence="1" id="KW-0812">Transmembrane</keyword>
<feature type="transmembrane region" description="Helical" evidence="1">
    <location>
        <begin position="48"/>
        <end position="68"/>
    </location>
</feature>
<name>A0A0B7FY94_THACB</name>
<dbReference type="AlphaFoldDB" id="A0A0B7FY94"/>
<feature type="transmembrane region" description="Helical" evidence="1">
    <location>
        <begin position="20"/>
        <end position="41"/>
    </location>
</feature>
<protein>
    <submittedName>
        <fullName evidence="2">Uncharacterized protein</fullName>
    </submittedName>
</protein>
<dbReference type="EMBL" id="LN679841">
    <property type="protein sequence ID" value="CEL62926.1"/>
    <property type="molecule type" value="Genomic_DNA"/>
</dbReference>
<keyword evidence="3" id="KW-1185">Reference proteome</keyword>
<organism evidence="2 3">
    <name type="scientific">Thanatephorus cucumeris (strain AG1-IB / isolate 7/3/14)</name>
    <name type="common">Lettuce bottom rot fungus</name>
    <name type="synonym">Rhizoctonia solani</name>
    <dbReference type="NCBI Taxonomy" id="1108050"/>
    <lineage>
        <taxon>Eukaryota</taxon>
        <taxon>Fungi</taxon>
        <taxon>Dikarya</taxon>
        <taxon>Basidiomycota</taxon>
        <taxon>Agaricomycotina</taxon>
        <taxon>Agaricomycetes</taxon>
        <taxon>Cantharellales</taxon>
        <taxon>Ceratobasidiaceae</taxon>
        <taxon>Rhizoctonia</taxon>
        <taxon>Rhizoctonia solani AG-1</taxon>
    </lineage>
</organism>
<keyword evidence="1" id="KW-0472">Membrane</keyword>
<evidence type="ECO:0000256" key="1">
    <source>
        <dbReference type="SAM" id="Phobius"/>
    </source>
</evidence>
<evidence type="ECO:0000313" key="3">
    <source>
        <dbReference type="Proteomes" id="UP000059188"/>
    </source>
</evidence>